<evidence type="ECO:0000256" key="1">
    <source>
        <dbReference type="SAM" id="MobiDB-lite"/>
    </source>
</evidence>
<dbReference type="PANTHER" id="PTHR11075:SF54">
    <property type="entry name" value="LARGE RIBOSOMAL SUBUNIT PROTEIN ML62"/>
    <property type="match status" value="1"/>
</dbReference>
<gene>
    <name evidence="3" type="ORF">METBISCDRAFT_17282</name>
</gene>
<dbReference type="Gene3D" id="3.30.160.20">
    <property type="match status" value="1"/>
</dbReference>
<proteinExistence type="predicted"/>
<reference evidence="4" key="1">
    <citation type="journal article" date="2018" name="Nat. Microbiol.">
        <title>Leveraging single-cell genomics to expand the fungal tree of life.</title>
        <authorList>
            <person name="Ahrendt S.R."/>
            <person name="Quandt C.A."/>
            <person name="Ciobanu D."/>
            <person name="Clum A."/>
            <person name="Salamov A."/>
            <person name="Andreopoulos B."/>
            <person name="Cheng J.F."/>
            <person name="Woyke T."/>
            <person name="Pelin A."/>
            <person name="Henrissat B."/>
            <person name="Reynolds N.K."/>
            <person name="Benny G.L."/>
            <person name="Smith M.E."/>
            <person name="James T.Y."/>
            <person name="Grigoriev I.V."/>
        </authorList>
    </citation>
    <scope>NUCLEOTIDE SEQUENCE [LARGE SCALE GENOMIC DNA]</scope>
    <source>
        <strain evidence="4">Baker2002</strain>
    </source>
</reference>
<keyword evidence="4" id="KW-1185">Reference proteome</keyword>
<dbReference type="GO" id="GO:0016150">
    <property type="term" value="F:translation release factor activity, codon nonspecific"/>
    <property type="evidence" value="ECO:0007669"/>
    <property type="project" value="TreeGrafter"/>
</dbReference>
<evidence type="ECO:0000259" key="2">
    <source>
        <dbReference type="Pfam" id="PF00472"/>
    </source>
</evidence>
<dbReference type="GO" id="GO:0070126">
    <property type="term" value="P:mitochondrial translational termination"/>
    <property type="evidence" value="ECO:0007669"/>
    <property type="project" value="TreeGrafter"/>
</dbReference>
<dbReference type="EMBL" id="ML004468">
    <property type="protein sequence ID" value="RKP30042.1"/>
    <property type="molecule type" value="Genomic_DNA"/>
</dbReference>
<dbReference type="OrthoDB" id="270639at2759"/>
<dbReference type="AlphaFoldDB" id="A0A4P9ZCG0"/>
<feature type="compositionally biased region" description="Basic residues" evidence="1">
    <location>
        <begin position="170"/>
        <end position="183"/>
    </location>
</feature>
<dbReference type="InterPro" id="IPR052104">
    <property type="entry name" value="Mito_Release_Factor_mL62"/>
</dbReference>
<dbReference type="SUPFAM" id="SSF110916">
    <property type="entry name" value="Peptidyl-tRNA hydrolase domain-like"/>
    <property type="match status" value="1"/>
</dbReference>
<dbReference type="GO" id="GO:0005762">
    <property type="term" value="C:mitochondrial large ribosomal subunit"/>
    <property type="evidence" value="ECO:0007669"/>
    <property type="project" value="TreeGrafter"/>
</dbReference>
<dbReference type="GO" id="GO:0004045">
    <property type="term" value="F:peptidyl-tRNA hydrolase activity"/>
    <property type="evidence" value="ECO:0007669"/>
    <property type="project" value="TreeGrafter"/>
</dbReference>
<organism evidence="3 4">
    <name type="scientific">Metschnikowia bicuspidata</name>
    <dbReference type="NCBI Taxonomy" id="27322"/>
    <lineage>
        <taxon>Eukaryota</taxon>
        <taxon>Fungi</taxon>
        <taxon>Dikarya</taxon>
        <taxon>Ascomycota</taxon>
        <taxon>Saccharomycotina</taxon>
        <taxon>Pichiomycetes</taxon>
        <taxon>Metschnikowiaceae</taxon>
        <taxon>Metschnikowia</taxon>
    </lineage>
</organism>
<dbReference type="PANTHER" id="PTHR11075">
    <property type="entry name" value="PEPTIDE CHAIN RELEASE FACTOR"/>
    <property type="match status" value="1"/>
</dbReference>
<sequence length="183" mass="21726">MFIRTYKYPRTRLQPAFFQLRRCLIEASQPKEWLLSFTHYSIPRNHFTISYSRSSGPGGQKVNKTSSKTTISLQPFEWLNPRFCAWIPAEVREQLRQKPLRYQTNTGGIVVQSDKFRCKESNTDECFRKLLAEIKALVVIEGEASAEAQEKWEKLAKARKERQMEAKKRQSEKRRWRAQKFDY</sequence>
<dbReference type="Pfam" id="PF00472">
    <property type="entry name" value="RF-1"/>
    <property type="match status" value="1"/>
</dbReference>
<dbReference type="InterPro" id="IPR000352">
    <property type="entry name" value="Pep_chain_release_fac_I"/>
</dbReference>
<evidence type="ECO:0000313" key="4">
    <source>
        <dbReference type="Proteomes" id="UP000268321"/>
    </source>
</evidence>
<accession>A0A4P9ZCG0</accession>
<dbReference type="Proteomes" id="UP000268321">
    <property type="component" value="Unassembled WGS sequence"/>
</dbReference>
<name>A0A4P9ZCG0_9ASCO</name>
<feature type="domain" description="Prokaryotic-type class I peptide chain release factors" evidence="2">
    <location>
        <begin position="40"/>
        <end position="173"/>
    </location>
</feature>
<protein>
    <recommendedName>
        <fullName evidence="2">Prokaryotic-type class I peptide chain release factors domain-containing protein</fullName>
    </recommendedName>
</protein>
<feature type="region of interest" description="Disordered" evidence="1">
    <location>
        <begin position="163"/>
        <end position="183"/>
    </location>
</feature>
<evidence type="ECO:0000313" key="3">
    <source>
        <dbReference type="EMBL" id="RKP30042.1"/>
    </source>
</evidence>